<dbReference type="Proteomes" id="UP000530660">
    <property type="component" value="Unassembled WGS sequence"/>
</dbReference>
<keyword evidence="3" id="KW-1185">Reference proteome</keyword>
<accession>A0A7J7IDZ1</accession>
<gene>
    <name evidence="2" type="ORF">F1559_005175</name>
</gene>
<proteinExistence type="predicted"/>
<sequence length="152" mass="16001">MTLTTHLCTPITRTIRSTMSKHRLASKTEDTREAFATWHGHARRCPGEASPSPSAAPGLENAGWPIRRRAASMASGAPACTRPRCMCATYACALPIRAGDVGRRARSGSPSADTCPSCMVDALASGDEALAMRVLEESARTRSTCSHGSIAG</sequence>
<organism evidence="2 3">
    <name type="scientific">Cyanidiococcus yangmingshanensis</name>
    <dbReference type="NCBI Taxonomy" id="2690220"/>
    <lineage>
        <taxon>Eukaryota</taxon>
        <taxon>Rhodophyta</taxon>
        <taxon>Bangiophyceae</taxon>
        <taxon>Cyanidiales</taxon>
        <taxon>Cyanidiaceae</taxon>
        <taxon>Cyanidiococcus</taxon>
    </lineage>
</organism>
<reference evidence="2 3" key="1">
    <citation type="journal article" date="2020" name="J. Phycol.">
        <title>Comparative genome analysis reveals Cyanidiococcus gen. nov., a new extremophilic red algal genus sister to Cyanidioschyzon (Cyanidioschyzonaceae, Rhodophyta).</title>
        <authorList>
            <person name="Liu S.-L."/>
            <person name="Chiang Y.-R."/>
            <person name="Yoon H.S."/>
            <person name="Fu H.-Y."/>
        </authorList>
    </citation>
    <scope>NUCLEOTIDE SEQUENCE [LARGE SCALE GENOMIC DNA]</scope>
    <source>
        <strain evidence="2 3">THAL066</strain>
    </source>
</reference>
<protein>
    <submittedName>
        <fullName evidence="2">Uncharacterized protein</fullName>
    </submittedName>
</protein>
<comment type="caution">
    <text evidence="2">The sequence shown here is derived from an EMBL/GenBank/DDBJ whole genome shotgun (WGS) entry which is preliminary data.</text>
</comment>
<dbReference type="EMBL" id="VWRR01000017">
    <property type="protein sequence ID" value="KAF6000914.1"/>
    <property type="molecule type" value="Genomic_DNA"/>
</dbReference>
<evidence type="ECO:0000313" key="3">
    <source>
        <dbReference type="Proteomes" id="UP000530660"/>
    </source>
</evidence>
<evidence type="ECO:0000256" key="1">
    <source>
        <dbReference type="SAM" id="MobiDB-lite"/>
    </source>
</evidence>
<dbReference type="AlphaFoldDB" id="A0A7J7IDZ1"/>
<feature type="region of interest" description="Disordered" evidence="1">
    <location>
        <begin position="42"/>
        <end position="61"/>
    </location>
</feature>
<name>A0A7J7IDZ1_9RHOD</name>
<evidence type="ECO:0000313" key="2">
    <source>
        <dbReference type="EMBL" id="KAF6000914.1"/>
    </source>
</evidence>